<sequence length="94" mass="10093">MRGLVGGTEPAARYRPRQPGPVVLPTTVSPAGGRRTDRRAASRDGRVGQPPKRIPARPFAQSWSTWARSLASGWVFWQDGPGPPPDISSLHGPS</sequence>
<proteinExistence type="predicted"/>
<evidence type="ECO:0000256" key="1">
    <source>
        <dbReference type="SAM" id="MobiDB-lite"/>
    </source>
</evidence>
<feature type="compositionally biased region" description="Basic and acidic residues" evidence="1">
    <location>
        <begin position="34"/>
        <end position="46"/>
    </location>
</feature>
<reference evidence="3" key="1">
    <citation type="submission" date="2016-11" db="EMBL/GenBank/DDBJ databases">
        <authorList>
            <person name="Jaros S."/>
            <person name="Januszkiewicz K."/>
            <person name="Wedrychowicz H."/>
        </authorList>
    </citation>
    <scope>NUCLEOTIDE SEQUENCE [LARGE SCALE GENOMIC DNA]</scope>
    <source>
        <strain evidence="3">CGMCC 4.3555</strain>
    </source>
</reference>
<dbReference type="EMBL" id="FRBK01000003">
    <property type="protein sequence ID" value="SHL21211.1"/>
    <property type="molecule type" value="Genomic_DNA"/>
</dbReference>
<evidence type="ECO:0000313" key="2">
    <source>
        <dbReference type="EMBL" id="SHL21211.1"/>
    </source>
</evidence>
<comment type="caution">
    <text evidence="2">The sequence shown here is derived from an EMBL/GenBank/DDBJ whole genome shotgun (WGS) entry which is preliminary data.</text>
</comment>
<feature type="region of interest" description="Disordered" evidence="1">
    <location>
        <begin position="1"/>
        <end position="57"/>
    </location>
</feature>
<dbReference type="AlphaFoldDB" id="A0A9X8MNS6"/>
<name>A0A9X8MNS6_9ACTN</name>
<gene>
    <name evidence="2" type="ORF">SAMN05216268_103224</name>
</gene>
<dbReference type="Proteomes" id="UP000184388">
    <property type="component" value="Unassembled WGS sequence"/>
</dbReference>
<organism evidence="2 3">
    <name type="scientific">Streptomyces yunnanensis</name>
    <dbReference type="NCBI Taxonomy" id="156453"/>
    <lineage>
        <taxon>Bacteria</taxon>
        <taxon>Bacillati</taxon>
        <taxon>Actinomycetota</taxon>
        <taxon>Actinomycetes</taxon>
        <taxon>Kitasatosporales</taxon>
        <taxon>Streptomycetaceae</taxon>
        <taxon>Streptomyces</taxon>
    </lineage>
</organism>
<protein>
    <submittedName>
        <fullName evidence="2">Uncharacterized protein</fullName>
    </submittedName>
</protein>
<evidence type="ECO:0000313" key="3">
    <source>
        <dbReference type="Proteomes" id="UP000184388"/>
    </source>
</evidence>
<accession>A0A9X8MNS6</accession>